<dbReference type="GO" id="GO:0008270">
    <property type="term" value="F:zinc ion binding"/>
    <property type="evidence" value="ECO:0007669"/>
    <property type="project" value="UniProtKB-KW"/>
</dbReference>
<dbReference type="GO" id="GO:0010048">
    <property type="term" value="P:vernalization response"/>
    <property type="evidence" value="ECO:0007669"/>
    <property type="project" value="InterPro"/>
</dbReference>
<comment type="subcellular location">
    <subcellularLocation>
        <location evidence="1">Nucleus</location>
    </subcellularLocation>
</comment>
<keyword evidence="9" id="KW-1185">Reference proteome</keyword>
<dbReference type="InterPro" id="IPR036116">
    <property type="entry name" value="FN3_sf"/>
</dbReference>
<dbReference type="OrthoDB" id="600557at2759"/>
<comment type="caution">
    <text evidence="8">The sequence shown here is derived from an EMBL/GenBank/DDBJ whole genome shotgun (WGS) entry which is preliminary data.</text>
</comment>
<dbReference type="GO" id="GO:0040029">
    <property type="term" value="P:epigenetic regulation of gene expression"/>
    <property type="evidence" value="ECO:0007669"/>
    <property type="project" value="InterPro"/>
</dbReference>
<dbReference type="EMBL" id="SWLB01000019">
    <property type="protein sequence ID" value="KAF3325759.1"/>
    <property type="molecule type" value="Genomic_DNA"/>
</dbReference>
<dbReference type="InterPro" id="IPR044514">
    <property type="entry name" value="VIN3-like"/>
</dbReference>
<dbReference type="PANTHER" id="PTHR46286">
    <property type="entry name" value="VIN3-LIKE PROTEIN 2-RELATED"/>
    <property type="match status" value="1"/>
</dbReference>
<evidence type="ECO:0000259" key="7">
    <source>
        <dbReference type="PROSITE" id="PS50853"/>
    </source>
</evidence>
<evidence type="ECO:0000256" key="3">
    <source>
        <dbReference type="ARBA" id="ARBA00022771"/>
    </source>
</evidence>
<accession>A0A833QV47</accession>
<dbReference type="Pfam" id="PF23380">
    <property type="entry name" value="VIN3_C"/>
    <property type="match status" value="1"/>
</dbReference>
<dbReference type="Pfam" id="PF23376">
    <property type="entry name" value="Fn3_VIN3"/>
    <property type="match status" value="1"/>
</dbReference>
<dbReference type="InterPro" id="IPR032881">
    <property type="entry name" value="Oberon-like_PHD"/>
</dbReference>
<organism evidence="8 9">
    <name type="scientific">Carex littledalei</name>
    <dbReference type="NCBI Taxonomy" id="544730"/>
    <lineage>
        <taxon>Eukaryota</taxon>
        <taxon>Viridiplantae</taxon>
        <taxon>Streptophyta</taxon>
        <taxon>Embryophyta</taxon>
        <taxon>Tracheophyta</taxon>
        <taxon>Spermatophyta</taxon>
        <taxon>Magnoliopsida</taxon>
        <taxon>Liliopsida</taxon>
        <taxon>Poales</taxon>
        <taxon>Cyperaceae</taxon>
        <taxon>Cyperoideae</taxon>
        <taxon>Cariceae</taxon>
        <taxon>Carex</taxon>
        <taxon>Carex subgen. Euthyceras</taxon>
    </lineage>
</organism>
<dbReference type="Proteomes" id="UP000623129">
    <property type="component" value="Unassembled WGS sequence"/>
</dbReference>
<evidence type="ECO:0000313" key="9">
    <source>
        <dbReference type="Proteomes" id="UP000623129"/>
    </source>
</evidence>
<dbReference type="InterPro" id="IPR058585">
    <property type="entry name" value="Fn3_VIN3"/>
</dbReference>
<dbReference type="AlphaFoldDB" id="A0A833QV47"/>
<gene>
    <name evidence="8" type="ORF">FCM35_KLT08839</name>
</gene>
<evidence type="ECO:0000256" key="1">
    <source>
        <dbReference type="ARBA" id="ARBA00004123"/>
    </source>
</evidence>
<evidence type="ECO:0000256" key="2">
    <source>
        <dbReference type="ARBA" id="ARBA00022723"/>
    </source>
</evidence>
<feature type="region of interest" description="Disordered" evidence="6">
    <location>
        <begin position="516"/>
        <end position="539"/>
    </location>
</feature>
<dbReference type="GO" id="GO:0005634">
    <property type="term" value="C:nucleus"/>
    <property type="evidence" value="ECO:0007669"/>
    <property type="project" value="UniProtKB-SubCell"/>
</dbReference>
<proteinExistence type="predicted"/>
<sequence>MESSYSGGASEAENSSNLSLERKRELVYEISKNINDAREFLQSWTRKELIQLICFESGKERKYTSLPKPKMINQLLKLVSRKSNMVNYGQDANKDNPRVTDATIEGSVCDNAFCIAPLSVGEDYCKRCKYGEFEGPGTTNHDQERNLDELVDTIVPNGLKRKATNSRLKNSGDKDAKTDRPKRRGNTENTTDKDAKPDQLVCENVACRAKLNMGDIYCKRCSCCICCKFDENKDPSLWLVCSSDAPFTNESCGATCHLRCALKHEKSGIQKKSVCSEKLDGAFYCVFCGKVNSLLGCLRKQLATAISARRVDALCERLFLSNKILTGTESYKEIGKTVSLAVSKLKKEVGPLDKVTAANARGIVNRLNCGPEVQKLCVSALVALDQMLGCQLGIETTNSGPKHLGSHAFQIQFKEVTHSSVNISLLATEVMFEENIIGCSIWYQNLDSIEYPEKTDCLILKHETNVPISGLIPSTEYYFKACPFSKTRELGTWEAKCMTQSLTELSDPGLRKELTRDLDSQKGSTNSSENNNLPPKNASVVSLPLMGSNSCALEMLPKKPNKADTPVLVPRNESAEQRYEYCVKVIRWLEYEGYMQRELRVKFLTWFSVKATDQERRVVNTFINVLLDDPASLVAQLLDAFMDGISGKEKPIDKRAFLAKFWH</sequence>
<reference evidence="8" key="1">
    <citation type="submission" date="2020-01" db="EMBL/GenBank/DDBJ databases">
        <title>Genome sequence of Kobresia littledalei, the first chromosome-level genome in the family Cyperaceae.</title>
        <authorList>
            <person name="Qu G."/>
        </authorList>
    </citation>
    <scope>NUCLEOTIDE SEQUENCE</scope>
    <source>
        <strain evidence="8">C.B.Clarke</strain>
        <tissue evidence="8">Leaf</tissue>
    </source>
</reference>
<name>A0A833QV47_9POAL</name>
<dbReference type="Pfam" id="PF07227">
    <property type="entry name" value="PHD_Oberon"/>
    <property type="match status" value="1"/>
</dbReference>
<dbReference type="InterPro" id="IPR003961">
    <property type="entry name" value="FN3_dom"/>
</dbReference>
<dbReference type="SUPFAM" id="SSF49265">
    <property type="entry name" value="Fibronectin type III"/>
    <property type="match status" value="1"/>
</dbReference>
<keyword evidence="5" id="KW-0539">Nucleus</keyword>
<dbReference type="PROSITE" id="PS50853">
    <property type="entry name" value="FN3"/>
    <property type="match status" value="1"/>
</dbReference>
<evidence type="ECO:0000256" key="4">
    <source>
        <dbReference type="ARBA" id="ARBA00022833"/>
    </source>
</evidence>
<protein>
    <submittedName>
        <fullName evidence="8">VIN3-like protein 2 isoform X2</fullName>
    </submittedName>
</protein>
<keyword evidence="2" id="KW-0479">Metal-binding</keyword>
<keyword evidence="3" id="KW-0863">Zinc-finger</keyword>
<feature type="compositionally biased region" description="Polar residues" evidence="6">
    <location>
        <begin position="521"/>
        <end position="534"/>
    </location>
</feature>
<evidence type="ECO:0000313" key="8">
    <source>
        <dbReference type="EMBL" id="KAF3325759.1"/>
    </source>
</evidence>
<feature type="domain" description="Fibronectin type-III" evidence="7">
    <location>
        <begin position="407"/>
        <end position="506"/>
    </location>
</feature>
<evidence type="ECO:0000256" key="5">
    <source>
        <dbReference type="ARBA" id="ARBA00023242"/>
    </source>
</evidence>
<evidence type="ECO:0000256" key="6">
    <source>
        <dbReference type="SAM" id="MobiDB-lite"/>
    </source>
</evidence>
<dbReference type="PANTHER" id="PTHR46286:SF6">
    <property type="entry name" value="OS08G0220600 PROTEIN"/>
    <property type="match status" value="1"/>
</dbReference>
<keyword evidence="4" id="KW-0862">Zinc</keyword>
<feature type="compositionally biased region" description="Basic and acidic residues" evidence="6">
    <location>
        <begin position="170"/>
        <end position="179"/>
    </location>
</feature>
<feature type="region of interest" description="Disordered" evidence="6">
    <location>
        <begin position="161"/>
        <end position="193"/>
    </location>
</feature>
<dbReference type="InterPro" id="IPR056990">
    <property type="entry name" value="VIN3-like_C"/>
</dbReference>